<dbReference type="InterPro" id="IPR000073">
    <property type="entry name" value="AB_hydrolase_1"/>
</dbReference>
<dbReference type="RefSeq" id="WP_106246955.1">
    <property type="nucleotide sequence ID" value="NZ_PVNG01000017.1"/>
</dbReference>
<keyword evidence="2" id="KW-0378">Hydrolase</keyword>
<dbReference type="InterPro" id="IPR029058">
    <property type="entry name" value="AB_hydrolase_fold"/>
</dbReference>
<feature type="domain" description="AB hydrolase-1" evidence="1">
    <location>
        <begin position="24"/>
        <end position="238"/>
    </location>
</feature>
<evidence type="ECO:0000313" key="2">
    <source>
        <dbReference type="EMBL" id="PRX60262.1"/>
    </source>
</evidence>
<name>A0A2T0MQ68_9ACTN</name>
<dbReference type="Pfam" id="PF12697">
    <property type="entry name" value="Abhydrolase_6"/>
    <property type="match status" value="1"/>
</dbReference>
<sequence length="266" mass="27444">MPQVTSRDGTSIVYERVGSGPVVVLVGGGLDDGAENRPLAQELADDFTAVNYARRGRAGSGDVQPYALEREIEDLAALIDAVGGPAHLFGASSGGALVLEAAAAGLPIGKVAVFDVPYAIGDTAVQAWQAYVRQLRVALADGEHGEALKLFMRLAGASEQDIAGAEGSPMWPPLLNLAHTLAYDAACLGEGPPPVTRLATIDQPVLVATGAGVDPHMAGLPGGFFGQAADAVAARLPHAERRTLDVREHMVNAKVLGPALTAFFHS</sequence>
<accession>A0A2T0MQ68</accession>
<reference evidence="2 3" key="1">
    <citation type="submission" date="2018-03" db="EMBL/GenBank/DDBJ databases">
        <title>Genomic Encyclopedia of Type Strains, Phase III (KMG-III): the genomes of soil and plant-associated and newly described type strains.</title>
        <authorList>
            <person name="Whitman W."/>
        </authorList>
    </citation>
    <scope>NUCLEOTIDE SEQUENCE [LARGE SCALE GENOMIC DNA]</scope>
    <source>
        <strain evidence="2 3">CGMCC 4.7104</strain>
    </source>
</reference>
<comment type="caution">
    <text evidence="2">The sequence shown here is derived from an EMBL/GenBank/DDBJ whole genome shotgun (WGS) entry which is preliminary data.</text>
</comment>
<dbReference type="EMBL" id="PVNG01000017">
    <property type="protein sequence ID" value="PRX60262.1"/>
    <property type="molecule type" value="Genomic_DNA"/>
</dbReference>
<dbReference type="Proteomes" id="UP000238312">
    <property type="component" value="Unassembled WGS sequence"/>
</dbReference>
<dbReference type="OrthoDB" id="63519at2"/>
<organism evidence="2 3">
    <name type="scientific">Nonomuraea fuscirosea</name>
    <dbReference type="NCBI Taxonomy" id="1291556"/>
    <lineage>
        <taxon>Bacteria</taxon>
        <taxon>Bacillati</taxon>
        <taxon>Actinomycetota</taxon>
        <taxon>Actinomycetes</taxon>
        <taxon>Streptosporangiales</taxon>
        <taxon>Streptosporangiaceae</taxon>
        <taxon>Nonomuraea</taxon>
    </lineage>
</organism>
<evidence type="ECO:0000313" key="3">
    <source>
        <dbReference type="Proteomes" id="UP000238312"/>
    </source>
</evidence>
<dbReference type="Gene3D" id="3.40.50.1820">
    <property type="entry name" value="alpha/beta hydrolase"/>
    <property type="match status" value="1"/>
</dbReference>
<gene>
    <name evidence="2" type="ORF">B0I32_11729</name>
</gene>
<dbReference type="SUPFAM" id="SSF53474">
    <property type="entry name" value="alpha/beta-Hydrolases"/>
    <property type="match status" value="1"/>
</dbReference>
<keyword evidence="3" id="KW-1185">Reference proteome</keyword>
<evidence type="ECO:0000259" key="1">
    <source>
        <dbReference type="Pfam" id="PF12697"/>
    </source>
</evidence>
<proteinExistence type="predicted"/>
<dbReference type="GO" id="GO:0016787">
    <property type="term" value="F:hydrolase activity"/>
    <property type="evidence" value="ECO:0007669"/>
    <property type="project" value="UniProtKB-KW"/>
</dbReference>
<dbReference type="AlphaFoldDB" id="A0A2T0MQ68"/>
<protein>
    <submittedName>
        <fullName evidence="2">Alpha/beta hydrolase family protein</fullName>
    </submittedName>
</protein>